<proteinExistence type="inferred from homology"/>
<evidence type="ECO:0000256" key="2">
    <source>
        <dbReference type="ARBA" id="ARBA00005420"/>
    </source>
</evidence>
<dbReference type="AlphaFoldDB" id="A0A913ZGY7"/>
<dbReference type="GO" id="GO:0004144">
    <property type="term" value="F:diacylglycerol O-acyltransferase activity"/>
    <property type="evidence" value="ECO:0007669"/>
    <property type="project" value="TreeGrafter"/>
</dbReference>
<sequence>MALEFAPLNIPFHRRLETLAVIQWWFTFLFLGLTSCIIFAYLFLFTSYYWVTLLAILWVIYDHKTPSRGGRRSGWLRRWKIWVHMRNFFPIQLVKTADLDPKKNYLLGFHPHGIMGVGAFVNFSTEATGFSERYTGITPYLLTLSGWFNFPVTRDYIMMSGLCDVSRDSIDYLLGQSGPGNAVIIVVGGATESLEAHPHNYAIYLTKRKGFIKKAIQHGACLVPVYSFGETDIFEQVANPEGSFLRNLQTRLTKMIGFAPPMFHGRGIFNYSVGFLPYRRPIYTVVGKPIPVEKSPTPSQEEIDKVHQMYIDSLKELFEENKTKYGVEPHEKLVII</sequence>
<reference evidence="12" key="1">
    <citation type="submission" date="2022-11" db="UniProtKB">
        <authorList>
            <consortium name="EnsemblMetazoa"/>
        </authorList>
    </citation>
    <scope>IDENTIFICATION</scope>
</reference>
<keyword evidence="7 11" id="KW-1133">Transmembrane helix</keyword>
<accession>A0A913ZGY7</accession>
<feature type="transmembrane region" description="Helical" evidence="11">
    <location>
        <begin position="21"/>
        <end position="41"/>
    </location>
</feature>
<dbReference type="GO" id="GO:0005789">
    <property type="term" value="C:endoplasmic reticulum membrane"/>
    <property type="evidence" value="ECO:0007669"/>
    <property type="project" value="UniProtKB-SubCell"/>
</dbReference>
<evidence type="ECO:0000256" key="4">
    <source>
        <dbReference type="ARBA" id="ARBA00022679"/>
    </source>
</evidence>
<evidence type="ECO:0000256" key="7">
    <source>
        <dbReference type="ARBA" id="ARBA00022989"/>
    </source>
</evidence>
<evidence type="ECO:0000256" key="5">
    <source>
        <dbReference type="ARBA" id="ARBA00022692"/>
    </source>
</evidence>
<comment type="subcellular location">
    <subcellularLocation>
        <location evidence="1 11">Endoplasmic reticulum membrane</location>
        <topology evidence="1 11">Multi-pass membrane protein</topology>
    </subcellularLocation>
</comment>
<dbReference type="OMA" id="RSQWMRR"/>
<dbReference type="EnsemblMetazoa" id="XM_038194357.1">
    <property type="protein sequence ID" value="XP_038050285.1"/>
    <property type="gene ID" value="LOC119723613"/>
</dbReference>
<dbReference type="InterPro" id="IPR007130">
    <property type="entry name" value="DAGAT"/>
</dbReference>
<evidence type="ECO:0000256" key="11">
    <source>
        <dbReference type="RuleBase" id="RU367023"/>
    </source>
</evidence>
<dbReference type="PANTHER" id="PTHR12317">
    <property type="entry name" value="DIACYLGLYCEROL O-ACYLTRANSFERASE"/>
    <property type="match status" value="1"/>
</dbReference>
<keyword evidence="8" id="KW-0443">Lipid metabolism</keyword>
<keyword evidence="13" id="KW-1185">Reference proteome</keyword>
<dbReference type="RefSeq" id="XP_038050284.1">
    <property type="nucleotide sequence ID" value="XM_038194356.1"/>
</dbReference>
<dbReference type="Pfam" id="PF03982">
    <property type="entry name" value="DAGAT"/>
    <property type="match status" value="1"/>
</dbReference>
<dbReference type="OrthoDB" id="264532at2759"/>
<evidence type="ECO:0000256" key="8">
    <source>
        <dbReference type="ARBA" id="ARBA00023098"/>
    </source>
</evidence>
<organism evidence="12 13">
    <name type="scientific">Patiria miniata</name>
    <name type="common">Bat star</name>
    <name type="synonym">Asterina miniata</name>
    <dbReference type="NCBI Taxonomy" id="46514"/>
    <lineage>
        <taxon>Eukaryota</taxon>
        <taxon>Metazoa</taxon>
        <taxon>Echinodermata</taxon>
        <taxon>Eleutherozoa</taxon>
        <taxon>Asterozoa</taxon>
        <taxon>Asteroidea</taxon>
        <taxon>Valvatacea</taxon>
        <taxon>Valvatida</taxon>
        <taxon>Asterinidae</taxon>
        <taxon>Patiria</taxon>
    </lineage>
</organism>
<dbReference type="Proteomes" id="UP000887568">
    <property type="component" value="Unplaced"/>
</dbReference>
<dbReference type="CDD" id="cd07987">
    <property type="entry name" value="LPLAT_MGAT-like"/>
    <property type="match status" value="1"/>
</dbReference>
<keyword evidence="9 11" id="KW-0472">Membrane</keyword>
<dbReference type="GeneID" id="119723613"/>
<dbReference type="RefSeq" id="XP_038050285.1">
    <property type="nucleotide sequence ID" value="XM_038194357.1"/>
</dbReference>
<keyword evidence="6 11" id="KW-0256">Endoplasmic reticulum</keyword>
<name>A0A913ZGY7_PATMI</name>
<dbReference type="GO" id="GO:0019432">
    <property type="term" value="P:triglyceride biosynthetic process"/>
    <property type="evidence" value="ECO:0007669"/>
    <property type="project" value="TreeGrafter"/>
</dbReference>
<evidence type="ECO:0000313" key="13">
    <source>
        <dbReference type="Proteomes" id="UP000887568"/>
    </source>
</evidence>
<comment type="similarity">
    <text evidence="2 11">Belongs to the diacylglycerol acyltransferase family.</text>
</comment>
<keyword evidence="3" id="KW-0444">Lipid biosynthesis</keyword>
<keyword evidence="10" id="KW-0012">Acyltransferase</keyword>
<protein>
    <recommendedName>
        <fullName evidence="11">Acyltransferase</fullName>
        <ecNumber evidence="11">2.3.1.-</ecNumber>
    </recommendedName>
</protein>
<feature type="transmembrane region" description="Helical" evidence="11">
    <location>
        <begin position="47"/>
        <end position="63"/>
    </location>
</feature>
<evidence type="ECO:0000256" key="10">
    <source>
        <dbReference type="ARBA" id="ARBA00023315"/>
    </source>
</evidence>
<evidence type="ECO:0000256" key="1">
    <source>
        <dbReference type="ARBA" id="ARBA00004477"/>
    </source>
</evidence>
<evidence type="ECO:0000256" key="9">
    <source>
        <dbReference type="ARBA" id="ARBA00023136"/>
    </source>
</evidence>
<dbReference type="EnsemblMetazoa" id="XM_038194356.1">
    <property type="protein sequence ID" value="XP_038050284.1"/>
    <property type="gene ID" value="LOC119723613"/>
</dbReference>
<keyword evidence="5 11" id="KW-0812">Transmembrane</keyword>
<dbReference type="PANTHER" id="PTHR12317:SF79">
    <property type="entry name" value="ACYLTRANSFERASE"/>
    <property type="match status" value="1"/>
</dbReference>
<evidence type="ECO:0000256" key="3">
    <source>
        <dbReference type="ARBA" id="ARBA00022516"/>
    </source>
</evidence>
<evidence type="ECO:0000313" key="12">
    <source>
        <dbReference type="EnsemblMetazoa" id="XP_038050285.1"/>
    </source>
</evidence>
<keyword evidence="4 11" id="KW-0808">Transferase</keyword>
<evidence type="ECO:0000256" key="6">
    <source>
        <dbReference type="ARBA" id="ARBA00022824"/>
    </source>
</evidence>
<dbReference type="EC" id="2.3.1.-" evidence="11"/>